<organism evidence="7 8">
    <name type="scientific">Rosa chinensis</name>
    <name type="common">China rose</name>
    <dbReference type="NCBI Taxonomy" id="74649"/>
    <lineage>
        <taxon>Eukaryota</taxon>
        <taxon>Viridiplantae</taxon>
        <taxon>Streptophyta</taxon>
        <taxon>Embryophyta</taxon>
        <taxon>Tracheophyta</taxon>
        <taxon>Spermatophyta</taxon>
        <taxon>Magnoliopsida</taxon>
        <taxon>eudicotyledons</taxon>
        <taxon>Gunneridae</taxon>
        <taxon>Pentapetalae</taxon>
        <taxon>rosids</taxon>
        <taxon>fabids</taxon>
        <taxon>Rosales</taxon>
        <taxon>Rosaceae</taxon>
        <taxon>Rosoideae</taxon>
        <taxon>Rosoideae incertae sedis</taxon>
        <taxon>Rosa</taxon>
    </lineage>
</organism>
<dbReference type="EMBL" id="PDCK01000042">
    <property type="protein sequence ID" value="PRQ40106.1"/>
    <property type="molecule type" value="Genomic_DNA"/>
</dbReference>
<name>A0A2P6R110_ROSCH</name>
<dbReference type="InterPro" id="IPR038765">
    <property type="entry name" value="Papain-like_cys_pep_sf"/>
</dbReference>
<comment type="similarity">
    <text evidence="1">Belongs to the peptidase C1 family.</text>
</comment>
<evidence type="ECO:0000256" key="5">
    <source>
        <dbReference type="ARBA" id="ARBA00023157"/>
    </source>
</evidence>
<dbReference type="SUPFAM" id="SSF54001">
    <property type="entry name" value="Cysteine proteinases"/>
    <property type="match status" value="1"/>
</dbReference>
<feature type="domain" description="Peptidase C1A papain C-terminal" evidence="6">
    <location>
        <begin position="53"/>
        <end position="214"/>
    </location>
</feature>
<dbReference type="InterPro" id="IPR013128">
    <property type="entry name" value="Peptidase_C1A"/>
</dbReference>
<evidence type="ECO:0000313" key="8">
    <source>
        <dbReference type="Proteomes" id="UP000238479"/>
    </source>
</evidence>
<comment type="caution">
    <text evidence="7">The sequence shown here is derived from an EMBL/GenBank/DDBJ whole genome shotgun (WGS) entry which is preliminary data.</text>
</comment>
<reference evidence="7 8" key="1">
    <citation type="journal article" date="2018" name="Nat. Genet.">
        <title>The Rosa genome provides new insights in the design of modern roses.</title>
        <authorList>
            <person name="Bendahmane M."/>
        </authorList>
    </citation>
    <scope>NUCLEOTIDE SEQUENCE [LARGE SCALE GENOMIC DNA]</scope>
    <source>
        <strain evidence="8">cv. Old Blush</strain>
    </source>
</reference>
<gene>
    <name evidence="7" type="ORF">RchiOBHm_Chr4g0432451</name>
</gene>
<accession>A0A2P6R110</accession>
<sequence length="241" mass="26571">MSRPYKLKLHKFADMTNHEFVNSGYANSKVSHYRSLHGSRRITGFTHDQTDNLPQSVDWRKNGAVTGVKDQGQCVSCWAFSTVVAVEGLNKIKTNQLVSLSEQELVDCNRDNEGCSGGLTDNAFDFIKKTGGITTEQNYPYKAVDESCDSSRGVFIGPCGTELNHGAAVVGYGATLDGTKYWIVKNSWGTEWGEKGFIRMQRGVEAEDGAVWSLSKMNSRPLSYVPCCQLISYRGASSLIK</sequence>
<dbReference type="GO" id="GO:0006508">
    <property type="term" value="P:proteolysis"/>
    <property type="evidence" value="ECO:0007669"/>
    <property type="project" value="UniProtKB-KW"/>
</dbReference>
<evidence type="ECO:0000313" key="7">
    <source>
        <dbReference type="EMBL" id="PRQ40106.1"/>
    </source>
</evidence>
<dbReference type="PANTHER" id="PTHR12411">
    <property type="entry name" value="CYSTEINE PROTEASE FAMILY C1-RELATED"/>
    <property type="match status" value="1"/>
</dbReference>
<evidence type="ECO:0000259" key="6">
    <source>
        <dbReference type="SMART" id="SM00645"/>
    </source>
</evidence>
<dbReference type="SMART" id="SM00645">
    <property type="entry name" value="Pept_C1"/>
    <property type="match status" value="1"/>
</dbReference>
<dbReference type="STRING" id="74649.A0A2P6R110"/>
<keyword evidence="3 7" id="KW-0378">Hydrolase</keyword>
<dbReference type="PRINTS" id="PR00705">
    <property type="entry name" value="PAPAIN"/>
</dbReference>
<evidence type="ECO:0000256" key="1">
    <source>
        <dbReference type="ARBA" id="ARBA00008455"/>
    </source>
</evidence>
<dbReference type="Pfam" id="PF00112">
    <property type="entry name" value="Peptidase_C1"/>
    <property type="match status" value="2"/>
</dbReference>
<dbReference type="InterPro" id="IPR039417">
    <property type="entry name" value="Peptidase_C1A_papain-like"/>
</dbReference>
<evidence type="ECO:0000256" key="2">
    <source>
        <dbReference type="ARBA" id="ARBA00022670"/>
    </source>
</evidence>
<keyword evidence="2" id="KW-0645">Protease</keyword>
<dbReference type="OMA" id="RITGFTH"/>
<keyword evidence="4" id="KW-0788">Thiol protease</keyword>
<evidence type="ECO:0000256" key="4">
    <source>
        <dbReference type="ARBA" id="ARBA00022807"/>
    </source>
</evidence>
<dbReference type="Gramene" id="PRQ40106">
    <property type="protein sequence ID" value="PRQ40106"/>
    <property type="gene ID" value="RchiOBHm_Chr4g0432451"/>
</dbReference>
<keyword evidence="5" id="KW-1015">Disulfide bond</keyword>
<proteinExistence type="inferred from homology"/>
<dbReference type="PROSITE" id="PS00640">
    <property type="entry name" value="THIOL_PROTEASE_ASN"/>
    <property type="match status" value="1"/>
</dbReference>
<dbReference type="AlphaFoldDB" id="A0A2P6R110"/>
<dbReference type="EC" id="3.4.22.33" evidence="7"/>
<dbReference type="InterPro" id="IPR025661">
    <property type="entry name" value="Pept_asp_AS"/>
</dbReference>
<evidence type="ECO:0000256" key="3">
    <source>
        <dbReference type="ARBA" id="ARBA00022801"/>
    </source>
</evidence>
<dbReference type="GO" id="GO:0008234">
    <property type="term" value="F:cysteine-type peptidase activity"/>
    <property type="evidence" value="ECO:0007669"/>
    <property type="project" value="UniProtKB-KW"/>
</dbReference>
<dbReference type="Gene3D" id="3.90.70.10">
    <property type="entry name" value="Cysteine proteinases"/>
    <property type="match status" value="2"/>
</dbReference>
<protein>
    <submittedName>
        <fullName evidence="7">Putative fruit bromelain</fullName>
        <ecNumber evidence="7">3.4.22.33</ecNumber>
    </submittedName>
</protein>
<keyword evidence="8" id="KW-1185">Reference proteome</keyword>
<dbReference type="CDD" id="cd02248">
    <property type="entry name" value="Peptidase_C1A"/>
    <property type="match status" value="1"/>
</dbReference>
<dbReference type="InterPro" id="IPR000668">
    <property type="entry name" value="Peptidase_C1A_C"/>
</dbReference>
<dbReference type="Proteomes" id="UP000238479">
    <property type="component" value="Chromosome 4"/>
</dbReference>